<dbReference type="AlphaFoldDB" id="A0A9X3EU35"/>
<evidence type="ECO:0008006" key="3">
    <source>
        <dbReference type="Google" id="ProtNLM"/>
    </source>
</evidence>
<evidence type="ECO:0000313" key="1">
    <source>
        <dbReference type="EMBL" id="MCY1009695.1"/>
    </source>
</evidence>
<accession>A0A9X3EU35</accession>
<dbReference type="RefSeq" id="WP_267772370.1">
    <property type="nucleotide sequence ID" value="NZ_JAPNKE010000002.1"/>
</dbReference>
<dbReference type="Proteomes" id="UP001150924">
    <property type="component" value="Unassembled WGS sequence"/>
</dbReference>
<organism evidence="1 2">
    <name type="scientific">Nannocystis pusilla</name>
    <dbReference type="NCBI Taxonomy" id="889268"/>
    <lineage>
        <taxon>Bacteria</taxon>
        <taxon>Pseudomonadati</taxon>
        <taxon>Myxococcota</taxon>
        <taxon>Polyangia</taxon>
        <taxon>Nannocystales</taxon>
        <taxon>Nannocystaceae</taxon>
        <taxon>Nannocystis</taxon>
    </lineage>
</organism>
<keyword evidence="2" id="KW-1185">Reference proteome</keyword>
<dbReference type="InterPro" id="IPR036457">
    <property type="entry name" value="PPM-type-like_dom_sf"/>
</dbReference>
<name>A0A9X3EU35_9BACT</name>
<sequence>MPAHVLSLRDPRFGSPVAAEVHGDVTVAAVANAWGSWSGLEAECPAVDGAQTSLAADARAGETDWRAALVRAFAVAATHLDRLPQPEDSEGTPVTSLTCAVVTPAGVFIGWLGGVTACVLDDRRVVRESEPHTLIRKLLAEGHKTAALAGMAQSFGHCIVRSLGPTVHSPSLPELVEWPPLRPGERLLLTPRATVAALRDHLPLAPAGGAPWLYAAVSTGDESGPRIGALIEP</sequence>
<gene>
    <name evidence="1" type="ORF">OV079_29850</name>
</gene>
<protein>
    <recommendedName>
        <fullName evidence="3">PPM-type phosphatase domain-containing protein</fullName>
    </recommendedName>
</protein>
<dbReference type="SUPFAM" id="SSF81606">
    <property type="entry name" value="PP2C-like"/>
    <property type="match status" value="1"/>
</dbReference>
<dbReference type="Gene3D" id="3.60.40.10">
    <property type="entry name" value="PPM-type phosphatase domain"/>
    <property type="match status" value="1"/>
</dbReference>
<comment type="caution">
    <text evidence="1">The sequence shown here is derived from an EMBL/GenBank/DDBJ whole genome shotgun (WGS) entry which is preliminary data.</text>
</comment>
<proteinExistence type="predicted"/>
<evidence type="ECO:0000313" key="2">
    <source>
        <dbReference type="Proteomes" id="UP001150924"/>
    </source>
</evidence>
<dbReference type="EMBL" id="JAPNKE010000002">
    <property type="protein sequence ID" value="MCY1009695.1"/>
    <property type="molecule type" value="Genomic_DNA"/>
</dbReference>
<reference evidence="1" key="1">
    <citation type="submission" date="2022-11" db="EMBL/GenBank/DDBJ databases">
        <title>Minimal conservation of predation-associated metabolite biosynthetic gene clusters underscores biosynthetic potential of Myxococcota including descriptions for ten novel species: Archangium lansinium sp. nov., Myxococcus landrumus sp. nov., Nannocystis bai.</title>
        <authorList>
            <person name="Ahearne A."/>
            <person name="Stevens C."/>
            <person name="Phillips K."/>
        </authorList>
    </citation>
    <scope>NUCLEOTIDE SEQUENCE</scope>
    <source>
        <strain evidence="1">Na p29</strain>
    </source>
</reference>